<evidence type="ECO:0000313" key="2">
    <source>
        <dbReference type="EMBL" id="EMB18793.1"/>
    </source>
</evidence>
<name>M2BAU3_9BACT</name>
<feature type="signal peptide" evidence="1">
    <location>
        <begin position="1"/>
        <end position="24"/>
    </location>
</feature>
<gene>
    <name evidence="2" type="ORF">RE6C_00487</name>
</gene>
<dbReference type="RefSeq" id="WP_008653487.1">
    <property type="nucleotide sequence ID" value="NZ_ANMO01000027.1"/>
</dbReference>
<protein>
    <submittedName>
        <fullName evidence="2">Signal peptide protein</fullName>
    </submittedName>
</protein>
<dbReference type="Proteomes" id="UP000011529">
    <property type="component" value="Unassembled WGS sequence"/>
</dbReference>
<evidence type="ECO:0000256" key="1">
    <source>
        <dbReference type="SAM" id="SignalP"/>
    </source>
</evidence>
<reference evidence="2" key="1">
    <citation type="submission" date="2012-11" db="EMBL/GenBank/DDBJ databases">
        <title>Permanent draft genomes of Rhodopirellula europaea strain SH398 and 6C.</title>
        <authorList>
            <person name="Richter M."/>
            <person name="Richter-Heitmann T."/>
            <person name="Frank C."/>
            <person name="Harder J."/>
            <person name="Glockner F.O."/>
        </authorList>
    </citation>
    <scope>NUCLEOTIDE SEQUENCE</scope>
    <source>
        <strain evidence="2">6C</strain>
    </source>
</reference>
<evidence type="ECO:0000313" key="3">
    <source>
        <dbReference type="Proteomes" id="UP000011529"/>
    </source>
</evidence>
<sequence>MMKFTRTIAMLCFALGMLSLPACSPESGEAQKLTAPDDIDWAAIEAQDEAIAEAQSKGE</sequence>
<dbReference type="EMBL" id="ANMO01000027">
    <property type="protein sequence ID" value="EMB18793.1"/>
    <property type="molecule type" value="Genomic_DNA"/>
</dbReference>
<comment type="caution">
    <text evidence="2">The sequence shown here is derived from an EMBL/GenBank/DDBJ whole genome shotgun (WGS) entry which is preliminary data.</text>
</comment>
<reference evidence="2" key="2">
    <citation type="journal article" date="2013" name="Mar. Genomics">
        <title>Expression of sulfatases in Rhodopirellula baltica and the diversity of sulfatases in the genus Rhodopirellula.</title>
        <authorList>
            <person name="Wegner C.E."/>
            <person name="Richter-Heitmann T."/>
            <person name="Klindworth A."/>
            <person name="Klockow C."/>
            <person name="Richter M."/>
            <person name="Achstetter T."/>
            <person name="Glockner F.O."/>
            <person name="Harder J."/>
        </authorList>
    </citation>
    <scope>NUCLEOTIDE SEQUENCE [LARGE SCALE GENOMIC DNA]</scope>
    <source>
        <strain evidence="2">6C</strain>
    </source>
</reference>
<organism evidence="2 3">
    <name type="scientific">Rhodopirellula europaea 6C</name>
    <dbReference type="NCBI Taxonomy" id="1263867"/>
    <lineage>
        <taxon>Bacteria</taxon>
        <taxon>Pseudomonadati</taxon>
        <taxon>Planctomycetota</taxon>
        <taxon>Planctomycetia</taxon>
        <taxon>Pirellulales</taxon>
        <taxon>Pirellulaceae</taxon>
        <taxon>Rhodopirellula</taxon>
    </lineage>
</organism>
<keyword evidence="3" id="KW-1185">Reference proteome</keyword>
<dbReference type="PATRIC" id="fig|1263867.3.peg.523"/>
<accession>M2BAU3</accession>
<proteinExistence type="predicted"/>
<keyword evidence="1" id="KW-0732">Signal</keyword>
<feature type="chain" id="PRO_5004020838" evidence="1">
    <location>
        <begin position="25"/>
        <end position="59"/>
    </location>
</feature>
<dbReference type="AlphaFoldDB" id="M2BAU3"/>